<evidence type="ECO:0000256" key="6">
    <source>
        <dbReference type="SAM" id="Phobius"/>
    </source>
</evidence>
<feature type="transmembrane region" description="Helical" evidence="6">
    <location>
        <begin position="90"/>
        <end position="112"/>
    </location>
</feature>
<dbReference type="AlphaFoldDB" id="A0A6I1MNS1"/>
<feature type="transmembrane region" description="Helical" evidence="6">
    <location>
        <begin position="124"/>
        <end position="143"/>
    </location>
</feature>
<feature type="transmembrane region" description="Helical" evidence="6">
    <location>
        <begin position="435"/>
        <end position="456"/>
    </location>
</feature>
<dbReference type="GO" id="GO:0005886">
    <property type="term" value="C:plasma membrane"/>
    <property type="evidence" value="ECO:0007669"/>
    <property type="project" value="UniProtKB-SubCell"/>
</dbReference>
<evidence type="ECO:0000313" key="7">
    <source>
        <dbReference type="EMBL" id="MPQ44413.1"/>
    </source>
</evidence>
<sequence length="472" mass="54119">MRTKKAAKNGIVSVVCYFIAFIPMFVVRKVFLDRLGNELLGLISLFTNIIGYLSIVEMGVGAAIIFSLYEPFANKEYKKVVGYLKFYKKCYMLIGGIVLCLGIIALPFLGVFINDNINIVDVRLYFILFLINTCISYLFSYKLSILNVAQQGYKVSIATTVSKLIIAMLQIIFLNIYSNLYIYILIQIVINLIYYIAINYYIDKSFNWLKDVNGYIKFNDKNNLSKNIKALFLHKIGGVAVFGTDNIVISSFVNLAAVSRFDSYNMVMMGFESIISSFMNAVTPSIGNLLVEKNDKLSYKVFKRLFFLSFWVVSFITVSLFNTINQFVNIWLGKSQILNLFTVSILMINFYFRLMRIPVDRFKEGAGLYYEDRYAPLFEGIINLITSIILVKIIGLPGVILGTLISNISVVFWVKPKIIYKYIFKISLFEYFKMYFKYCCIALISLSTTFFITNIIKGYNGIIMFIINCLCN</sequence>
<evidence type="ECO:0000256" key="1">
    <source>
        <dbReference type="ARBA" id="ARBA00004651"/>
    </source>
</evidence>
<keyword evidence="4 6" id="KW-1133">Transmembrane helix</keyword>
<organism evidence="7 8">
    <name type="scientific">Clostridium tarantellae</name>
    <dbReference type="NCBI Taxonomy" id="39493"/>
    <lineage>
        <taxon>Bacteria</taxon>
        <taxon>Bacillati</taxon>
        <taxon>Bacillota</taxon>
        <taxon>Clostridia</taxon>
        <taxon>Eubacteriales</taxon>
        <taxon>Clostridiaceae</taxon>
        <taxon>Clostridium</taxon>
    </lineage>
</organism>
<comment type="subcellular location">
    <subcellularLocation>
        <location evidence="1">Cell membrane</location>
        <topology evidence="1">Multi-pass membrane protein</topology>
    </subcellularLocation>
</comment>
<feature type="transmembrane region" description="Helical" evidence="6">
    <location>
        <begin position="155"/>
        <end position="174"/>
    </location>
</feature>
<dbReference type="Proteomes" id="UP000430345">
    <property type="component" value="Unassembled WGS sequence"/>
</dbReference>
<feature type="transmembrane region" description="Helical" evidence="6">
    <location>
        <begin position="180"/>
        <end position="202"/>
    </location>
</feature>
<dbReference type="EMBL" id="WHJC01000209">
    <property type="protein sequence ID" value="MPQ44413.1"/>
    <property type="molecule type" value="Genomic_DNA"/>
</dbReference>
<dbReference type="PANTHER" id="PTHR30250">
    <property type="entry name" value="PST FAMILY PREDICTED COLANIC ACID TRANSPORTER"/>
    <property type="match status" value="1"/>
</dbReference>
<evidence type="ECO:0000256" key="3">
    <source>
        <dbReference type="ARBA" id="ARBA00022692"/>
    </source>
</evidence>
<dbReference type="Pfam" id="PF01943">
    <property type="entry name" value="Polysacc_synt"/>
    <property type="match status" value="1"/>
</dbReference>
<feature type="transmembrane region" description="Helical" evidence="6">
    <location>
        <begin position="43"/>
        <end position="69"/>
    </location>
</feature>
<feature type="transmembrane region" description="Helical" evidence="6">
    <location>
        <begin position="12"/>
        <end position="31"/>
    </location>
</feature>
<keyword evidence="8" id="KW-1185">Reference proteome</keyword>
<dbReference type="OrthoDB" id="8609648at2"/>
<evidence type="ECO:0000256" key="4">
    <source>
        <dbReference type="ARBA" id="ARBA00022989"/>
    </source>
</evidence>
<reference evidence="7 8" key="1">
    <citation type="submission" date="2019-10" db="EMBL/GenBank/DDBJ databases">
        <title>The Genome Sequence of Clostridium tarantellae Isolated from Fish Brain.</title>
        <authorList>
            <person name="Bano L."/>
            <person name="Kiel M."/>
            <person name="Sales G."/>
            <person name="Doxey A.C."/>
            <person name="Mansfield M.J."/>
            <person name="Schiavone M."/>
            <person name="Rossetto O."/>
            <person name="Pirazzini M."/>
            <person name="Dobrindt U."/>
            <person name="Montecucco C."/>
        </authorList>
    </citation>
    <scope>NUCLEOTIDE SEQUENCE [LARGE SCALE GENOMIC DNA]</scope>
    <source>
        <strain evidence="7 8">DSM 3997</strain>
    </source>
</reference>
<proteinExistence type="predicted"/>
<feature type="transmembrane region" description="Helical" evidence="6">
    <location>
        <begin position="336"/>
        <end position="354"/>
    </location>
</feature>
<accession>A0A6I1MNS1</accession>
<name>A0A6I1MNS1_9CLOT</name>
<comment type="caution">
    <text evidence="7">The sequence shown here is derived from an EMBL/GenBank/DDBJ whole genome shotgun (WGS) entry which is preliminary data.</text>
</comment>
<protein>
    <submittedName>
        <fullName evidence="7">Oligosaccharide flippase family protein</fullName>
    </submittedName>
</protein>
<evidence type="ECO:0000256" key="5">
    <source>
        <dbReference type="ARBA" id="ARBA00023136"/>
    </source>
</evidence>
<dbReference type="RefSeq" id="WP_152890864.1">
    <property type="nucleotide sequence ID" value="NZ_WHJC01000209.1"/>
</dbReference>
<keyword evidence="2" id="KW-1003">Cell membrane</keyword>
<gene>
    <name evidence="7" type="ORF">GBZ86_11660</name>
</gene>
<evidence type="ECO:0000256" key="2">
    <source>
        <dbReference type="ARBA" id="ARBA00022475"/>
    </source>
</evidence>
<feature type="non-terminal residue" evidence="7">
    <location>
        <position position="472"/>
    </location>
</feature>
<dbReference type="InterPro" id="IPR050833">
    <property type="entry name" value="Poly_Biosynth_Transport"/>
</dbReference>
<keyword evidence="3 6" id="KW-0812">Transmembrane</keyword>
<evidence type="ECO:0000313" key="8">
    <source>
        <dbReference type="Proteomes" id="UP000430345"/>
    </source>
</evidence>
<keyword evidence="5 6" id="KW-0472">Membrane</keyword>
<feature type="transmembrane region" description="Helical" evidence="6">
    <location>
        <begin position="396"/>
        <end position="414"/>
    </location>
</feature>
<feature type="transmembrane region" description="Helical" evidence="6">
    <location>
        <begin position="305"/>
        <end position="324"/>
    </location>
</feature>
<dbReference type="PANTHER" id="PTHR30250:SF26">
    <property type="entry name" value="PSMA PROTEIN"/>
    <property type="match status" value="1"/>
</dbReference>
<dbReference type="InterPro" id="IPR002797">
    <property type="entry name" value="Polysacc_synth"/>
</dbReference>
<feature type="transmembrane region" description="Helical" evidence="6">
    <location>
        <begin position="374"/>
        <end position="390"/>
    </location>
</feature>